<dbReference type="Proteomes" id="UP000245207">
    <property type="component" value="Unassembled WGS sequence"/>
</dbReference>
<feature type="transmembrane region" description="Helical" evidence="2">
    <location>
        <begin position="513"/>
        <end position="531"/>
    </location>
</feature>
<organism evidence="4 5">
    <name type="scientific">Artemisia annua</name>
    <name type="common">Sweet wormwood</name>
    <dbReference type="NCBI Taxonomy" id="35608"/>
    <lineage>
        <taxon>Eukaryota</taxon>
        <taxon>Viridiplantae</taxon>
        <taxon>Streptophyta</taxon>
        <taxon>Embryophyta</taxon>
        <taxon>Tracheophyta</taxon>
        <taxon>Spermatophyta</taxon>
        <taxon>Magnoliopsida</taxon>
        <taxon>eudicotyledons</taxon>
        <taxon>Gunneridae</taxon>
        <taxon>Pentapetalae</taxon>
        <taxon>asterids</taxon>
        <taxon>campanulids</taxon>
        <taxon>Asterales</taxon>
        <taxon>Asteraceae</taxon>
        <taxon>Asteroideae</taxon>
        <taxon>Anthemideae</taxon>
        <taxon>Artemisiinae</taxon>
        <taxon>Artemisia</taxon>
    </lineage>
</organism>
<evidence type="ECO:0000256" key="1">
    <source>
        <dbReference type="SAM" id="MobiDB-lite"/>
    </source>
</evidence>
<feature type="domain" description="PGG" evidence="3">
    <location>
        <begin position="504"/>
        <end position="583"/>
    </location>
</feature>
<keyword evidence="2" id="KW-0472">Membrane</keyword>
<dbReference type="PANTHER" id="PTHR24177">
    <property type="entry name" value="CASKIN"/>
    <property type="match status" value="1"/>
</dbReference>
<evidence type="ECO:0000313" key="4">
    <source>
        <dbReference type="EMBL" id="PWA84044.1"/>
    </source>
</evidence>
<gene>
    <name evidence="4" type="ORF">CTI12_AA154320</name>
</gene>
<evidence type="ECO:0000259" key="3">
    <source>
        <dbReference type="Pfam" id="PF13962"/>
    </source>
</evidence>
<dbReference type="InterPro" id="IPR026961">
    <property type="entry name" value="PGG_dom"/>
</dbReference>
<comment type="caution">
    <text evidence="4">The sequence shown here is derived from an EMBL/GenBank/DDBJ whole genome shotgun (WGS) entry which is preliminary data.</text>
</comment>
<sequence length="749" mass="84341">MAELNGMINHHPTHEDEPESSHSQPQAPERRIAPGPEPAQEEEQELLQAPAQTISEIQLAEDQETVTKQELPQAPAQTTSEIQLAEEQETVISTQRNYPTQDLFANDTRRDFIDISIPLYEASIKGDWNAALVILEGRDHLVKCSITYNCETMLHVATSAQNVNFVKNLVAKMQDTDLEYHNKLTGNTALGLAAITGNIEIAETMVARNPNLLTILTGHDVIPLYMAALHGHRDMVSYLYNQMKNYDCKWTDTHKRWVYVKCVDSDLFGIDNNFNSFADIALQIFQDHPGPALEETQTVLGILAQKPSALNEAKQPIMRRIISSFSLRPAANESEAMILLRKILESIHEKPMDEVNRILRGPATFIGPSQMRVYTSRVLFVAAEKGNTKFIVELIRRYPDLIWKQNDDEVSLFHVAASHRHQDIYNLLYEIGSMKDLIVVQKDKKENNMLHLVAKKVEKSRIQDVSGAAFQMQRELLWYKNKRGQTPHEVFTNTHEKLVSDGEKWMRGTASKCMLVATLIATIVFGVAYTIPGGYDEKLGVPIFRHNVPFLVFVVLDAISLVLSSTSILVFLSILTSCYSQEDFIDSLPKKLMRWPKAGSAKNRIRFQSGPVQQSKSKNRIRFQSDPVPFESGVSKVGPVYSVPVRFQIRFGPNIRSDRFQRTGALFFAVSLRKGCLGGKNGTKGGIYPLENGQKVKKTGLLPLVEQTVKKPRKKNVTVGSGSESVPKNRISNRCGIIRFWTGSSRRNM</sequence>
<dbReference type="InterPro" id="IPR036770">
    <property type="entry name" value="Ankyrin_rpt-contain_sf"/>
</dbReference>
<dbReference type="Pfam" id="PF12796">
    <property type="entry name" value="Ank_2"/>
    <property type="match status" value="1"/>
</dbReference>
<keyword evidence="2" id="KW-0812">Transmembrane</keyword>
<dbReference type="EMBL" id="PKPP01001275">
    <property type="protein sequence ID" value="PWA84044.1"/>
    <property type="molecule type" value="Genomic_DNA"/>
</dbReference>
<keyword evidence="2" id="KW-1133">Transmembrane helix</keyword>
<dbReference type="Gene3D" id="1.25.40.20">
    <property type="entry name" value="Ankyrin repeat-containing domain"/>
    <property type="match status" value="2"/>
</dbReference>
<accession>A0A2U1PE49</accession>
<reference evidence="4 5" key="1">
    <citation type="journal article" date="2018" name="Mol. Plant">
        <title>The genome of Artemisia annua provides insight into the evolution of Asteraceae family and artemisinin biosynthesis.</title>
        <authorList>
            <person name="Shen Q."/>
            <person name="Zhang L."/>
            <person name="Liao Z."/>
            <person name="Wang S."/>
            <person name="Yan T."/>
            <person name="Shi P."/>
            <person name="Liu M."/>
            <person name="Fu X."/>
            <person name="Pan Q."/>
            <person name="Wang Y."/>
            <person name="Lv Z."/>
            <person name="Lu X."/>
            <person name="Zhang F."/>
            <person name="Jiang W."/>
            <person name="Ma Y."/>
            <person name="Chen M."/>
            <person name="Hao X."/>
            <person name="Li L."/>
            <person name="Tang Y."/>
            <person name="Lv G."/>
            <person name="Zhou Y."/>
            <person name="Sun X."/>
            <person name="Brodelius P.E."/>
            <person name="Rose J.K.C."/>
            <person name="Tang K."/>
        </authorList>
    </citation>
    <scope>NUCLEOTIDE SEQUENCE [LARGE SCALE GENOMIC DNA]</scope>
    <source>
        <strain evidence="5">cv. Huhao1</strain>
        <tissue evidence="4">Leaf</tissue>
    </source>
</reference>
<dbReference type="SUPFAM" id="SSF48403">
    <property type="entry name" value="Ankyrin repeat"/>
    <property type="match status" value="1"/>
</dbReference>
<name>A0A2U1PE49_ARTAN</name>
<evidence type="ECO:0000313" key="5">
    <source>
        <dbReference type="Proteomes" id="UP000245207"/>
    </source>
</evidence>
<dbReference type="InterPro" id="IPR002110">
    <property type="entry name" value="Ankyrin_rpt"/>
</dbReference>
<dbReference type="PANTHER" id="PTHR24177:SF301">
    <property type="entry name" value="ANKYRIN REPEAT-CONTAINING DOMAIN, PGG DOMAIN PROTEIN-RELATED"/>
    <property type="match status" value="1"/>
</dbReference>
<evidence type="ECO:0000256" key="2">
    <source>
        <dbReference type="SAM" id="Phobius"/>
    </source>
</evidence>
<dbReference type="GO" id="GO:0016020">
    <property type="term" value="C:membrane"/>
    <property type="evidence" value="ECO:0007669"/>
    <property type="project" value="TreeGrafter"/>
</dbReference>
<proteinExistence type="predicted"/>
<keyword evidence="5" id="KW-1185">Reference proteome</keyword>
<dbReference type="SMART" id="SM00248">
    <property type="entry name" value="ANK"/>
    <property type="match status" value="5"/>
</dbReference>
<feature type="region of interest" description="Disordered" evidence="1">
    <location>
        <begin position="1"/>
        <end position="53"/>
    </location>
</feature>
<dbReference type="STRING" id="35608.A0A2U1PE49"/>
<dbReference type="OrthoDB" id="1921232at2759"/>
<dbReference type="Pfam" id="PF13962">
    <property type="entry name" value="PGG"/>
    <property type="match status" value="1"/>
</dbReference>
<protein>
    <submittedName>
        <fullName evidence="4">Ankyrin repeat-containing protein</fullName>
    </submittedName>
</protein>
<feature type="transmembrane region" description="Helical" evidence="2">
    <location>
        <begin position="551"/>
        <end position="575"/>
    </location>
</feature>
<dbReference type="AlphaFoldDB" id="A0A2U1PE49"/>